<keyword evidence="4" id="KW-1185">Reference proteome</keyword>
<evidence type="ECO:0000256" key="1">
    <source>
        <dbReference type="SAM" id="MobiDB-lite"/>
    </source>
</evidence>
<dbReference type="InterPro" id="IPR045619">
    <property type="entry name" value="DUF6443"/>
</dbReference>
<feature type="compositionally biased region" description="Gly residues" evidence="1">
    <location>
        <begin position="1000"/>
        <end position="1016"/>
    </location>
</feature>
<dbReference type="PANTHER" id="PTHR32305:SF15">
    <property type="entry name" value="PROTEIN RHSA-RELATED"/>
    <property type="match status" value="1"/>
</dbReference>
<evidence type="ECO:0000259" key="2">
    <source>
        <dbReference type="Pfam" id="PF20041"/>
    </source>
</evidence>
<organism evidence="3 4">
    <name type="scientific">Chitinophaga cymbidii</name>
    <dbReference type="NCBI Taxonomy" id="1096750"/>
    <lineage>
        <taxon>Bacteria</taxon>
        <taxon>Pseudomonadati</taxon>
        <taxon>Bacteroidota</taxon>
        <taxon>Chitinophagia</taxon>
        <taxon>Chitinophagales</taxon>
        <taxon>Chitinophagaceae</taxon>
        <taxon>Chitinophaga</taxon>
    </lineage>
</organism>
<evidence type="ECO:0000313" key="4">
    <source>
        <dbReference type="Proteomes" id="UP000321436"/>
    </source>
</evidence>
<protein>
    <recommendedName>
        <fullName evidence="2">DUF6443 domain-containing protein</fullName>
    </recommendedName>
</protein>
<name>A0A512RDY3_9BACT</name>
<dbReference type="EMBL" id="BKAU01000001">
    <property type="protein sequence ID" value="GEP93834.1"/>
    <property type="molecule type" value="Genomic_DNA"/>
</dbReference>
<comment type="caution">
    <text evidence="3">The sequence shown here is derived from an EMBL/GenBank/DDBJ whole genome shotgun (WGS) entry which is preliminary data.</text>
</comment>
<dbReference type="InterPro" id="IPR050708">
    <property type="entry name" value="T6SS_VgrG/RHS"/>
</dbReference>
<proteinExistence type="predicted"/>
<reference evidence="3 4" key="1">
    <citation type="submission" date="2019-07" db="EMBL/GenBank/DDBJ databases">
        <title>Whole genome shotgun sequence of Chitinophaga cymbidii NBRC 109752.</title>
        <authorList>
            <person name="Hosoyama A."/>
            <person name="Uohara A."/>
            <person name="Ohji S."/>
            <person name="Ichikawa N."/>
        </authorList>
    </citation>
    <scope>NUCLEOTIDE SEQUENCE [LARGE SCALE GENOMIC DNA]</scope>
    <source>
        <strain evidence="3 4">NBRC 109752</strain>
    </source>
</reference>
<dbReference type="InterPro" id="IPR022385">
    <property type="entry name" value="Rhs_assc_core"/>
</dbReference>
<sequence length="1460" mass="160440">MPTTDPAVVTAAARTVKEVKQTTQYFDGLGRPIQTVSKGMSGGIDTIVTGGKDIVSMHIYDAFGREQFQYLPYVQQSGNTNDGKFKTSPFTGQAAFYQNSSLNPGAQGESIYYNRTEFEASPLNRVLKTYAPGNTWALEGGNKPMATQYLVNTAADGVRIWDMPATGTIPTSASGRVYGAGQLYKNVVLDETGNQVVEYKDKDGRVVLKKVQLSASIGAAHDGWLCTYYVYDDLSNLRFVIPPRAVELISTSWVISTVVADELCFQYQYDHRKRMIEKKVPGAGLVQMVYDVRDRLVFTQDAVQRGKAPTKEWLVTFYDELNRPVMTALYPSNSTRDQLQTAMSSATAAGTVNYTFPGTADLVIGNRQAGVTSYKATNSILFQDGFESETNAEFVAEIDPALTGGTTLLTVTNPLPNITGYQPLTYTFYDKYEFTGKHNIESGDLSKPQAGGNPYAEPATAASVMIKGLTTGTRVRVLGTNQWLTTTIFYDDKGRVIQTISDNVAGGRDVVTNLYDFNSKLLSSYHRSNNPRSGVTPQTMVLTMNRYDATGRLRVVKKRLNDQASLERTVAVMDYDEMGQLKEKRLGVTSGAAQMEKLAYEYNIRGWMKGINKAYVNTSGSTTNWFGQELSYDYGFTANQYNGNIAGAKWKSKGDGIARAYGYGYDKANRLTYADFNQVNAGTSTWQKNLVDFSVSNLGYDANGNILSMTQQGMKAGAKATVDQLSYGYYSNGNRLRLVRDNSNDPTTTLGDFKEPAANNTSNQNAPTTDIDYAYDVNGNMISDKNKEISAIAYNHLNLPQTISITGKGTISYQYDAAGNKLKKTVTDQTVTPNKVTVTDYIGGQVYVNDTLQFISHEEGRIRTLFKTSQPVAYIYDYFLKDHLGNTRMVLTEDADTNVYAATMETASSPVENALYRNIDAARSTKPVGYPADATTNPNDYVAKLHAGTGGQKIGPALVLRVMAGDKIQLGAKAFYKSTGTSTSSATIPDMLGALLQAFSGGGGSGPDGHGTGSGPGSPITTSFSATSYQQLKDQDPTQNVSNKPRAYLNFVMFDDQFNLVNENSGVRQVQGSPDQLQTLATNQFEIKRTGFLYVYTSNESVEDVFFDNIVVQHTTGPVLEETHYYPFGLVMSGISSQAPNRLENKYLYNGKELQNKEFAGNGGSGLEWYDYEARMYDPQIGRWHVIDNYSDIYYALTPYNYAGNTPVNAIDIDGNLFIFASGFMLNHWKGGTDATKEYRYRADPGTTYTVPNSNQYAPDRGFYSDGPHNAGKKFDYWNGVDLAYMNEYKDKNSYYTNGSFTPKASASARFKSGEEAGLELISKLTSGEISLSEGETIKIVGHSQGAAYAAGIAFALANYSSYGGLIEFVDYLSPHQPGGIIHPDGVRGRQFSTESDEVSSKGLLPKLFGKSSYEKIRGTEWGVQRKKYEGGRGGHSVETWLDDLVKYWRDQGVTVNVIE</sequence>
<feature type="region of interest" description="Disordered" evidence="1">
    <location>
        <begin position="738"/>
        <end position="767"/>
    </location>
</feature>
<accession>A0A512RDY3</accession>
<feature type="compositionally biased region" description="Polar residues" evidence="1">
    <location>
        <begin position="758"/>
        <end position="767"/>
    </location>
</feature>
<gene>
    <name evidence="3" type="ORF">CCY01nite_00940</name>
</gene>
<dbReference type="Pfam" id="PF20041">
    <property type="entry name" value="DUF6443"/>
    <property type="match status" value="1"/>
</dbReference>
<dbReference type="PANTHER" id="PTHR32305">
    <property type="match status" value="1"/>
</dbReference>
<dbReference type="Proteomes" id="UP000321436">
    <property type="component" value="Unassembled WGS sequence"/>
</dbReference>
<evidence type="ECO:0000313" key="3">
    <source>
        <dbReference type="EMBL" id="GEP93834.1"/>
    </source>
</evidence>
<dbReference type="NCBIfam" id="TIGR03696">
    <property type="entry name" value="Rhs_assc_core"/>
    <property type="match status" value="1"/>
</dbReference>
<dbReference type="Gene3D" id="2.180.10.10">
    <property type="entry name" value="RHS repeat-associated core"/>
    <property type="match status" value="2"/>
</dbReference>
<feature type="domain" description="DUF6443" evidence="2">
    <location>
        <begin position="10"/>
        <end position="148"/>
    </location>
</feature>
<feature type="region of interest" description="Disordered" evidence="1">
    <location>
        <begin position="999"/>
        <end position="1023"/>
    </location>
</feature>